<evidence type="ECO:0000256" key="2">
    <source>
        <dbReference type="ARBA" id="ARBA00022485"/>
    </source>
</evidence>
<organism evidence="9 10">
    <name type="scientific">Anaeromyxobacter paludicola</name>
    <dbReference type="NCBI Taxonomy" id="2918171"/>
    <lineage>
        <taxon>Bacteria</taxon>
        <taxon>Pseudomonadati</taxon>
        <taxon>Myxococcota</taxon>
        <taxon>Myxococcia</taxon>
        <taxon>Myxococcales</taxon>
        <taxon>Cystobacterineae</taxon>
        <taxon>Anaeromyxobacteraceae</taxon>
        <taxon>Anaeromyxobacter</taxon>
    </lineage>
</organism>
<keyword evidence="6" id="KW-0411">Iron-sulfur</keyword>
<dbReference type="PROSITE" id="PS51379">
    <property type="entry name" value="4FE4S_FER_2"/>
    <property type="match status" value="3"/>
</dbReference>
<dbReference type="InterPro" id="IPR017900">
    <property type="entry name" value="4Fe4S_Fe_S_CS"/>
</dbReference>
<dbReference type="Proteomes" id="UP001162734">
    <property type="component" value="Chromosome"/>
</dbReference>
<proteinExistence type="predicted"/>
<accession>A0ABM7X6B7</accession>
<evidence type="ECO:0000256" key="6">
    <source>
        <dbReference type="ARBA" id="ARBA00023014"/>
    </source>
</evidence>
<keyword evidence="7" id="KW-0732">Signal</keyword>
<dbReference type="SUPFAM" id="SSF54862">
    <property type="entry name" value="4Fe-4S ferredoxins"/>
    <property type="match status" value="1"/>
</dbReference>
<feature type="domain" description="4Fe-4S ferredoxin-type" evidence="8">
    <location>
        <begin position="117"/>
        <end position="148"/>
    </location>
</feature>
<dbReference type="PANTHER" id="PTHR43545:SF4">
    <property type="entry name" value="IRON-SULFUR PROTEIN"/>
    <property type="match status" value="1"/>
</dbReference>
<keyword evidence="5" id="KW-0408">Iron</keyword>
<feature type="domain" description="4Fe-4S ferredoxin-type" evidence="8">
    <location>
        <begin position="45"/>
        <end position="75"/>
    </location>
</feature>
<feature type="chain" id="PRO_5047083106" description="4Fe-4S ferredoxin-type domain-containing protein" evidence="7">
    <location>
        <begin position="27"/>
        <end position="322"/>
    </location>
</feature>
<keyword evidence="4" id="KW-0677">Repeat</keyword>
<dbReference type="PANTHER" id="PTHR43545">
    <property type="entry name" value="FORMATE DEHYDROGENASE, NITRATE-INDUCIBLE, IRON-SULFUR SUBUNIT"/>
    <property type="match status" value="1"/>
</dbReference>
<evidence type="ECO:0000256" key="1">
    <source>
        <dbReference type="ARBA" id="ARBA00004196"/>
    </source>
</evidence>
<keyword evidence="3" id="KW-0479">Metal-binding</keyword>
<dbReference type="Gene3D" id="3.30.70.20">
    <property type="match status" value="2"/>
</dbReference>
<feature type="domain" description="4Fe-4S ferredoxin-type" evidence="8">
    <location>
        <begin position="149"/>
        <end position="178"/>
    </location>
</feature>
<dbReference type="Pfam" id="PF13247">
    <property type="entry name" value="Fer4_11"/>
    <property type="match status" value="1"/>
</dbReference>
<keyword evidence="10" id="KW-1185">Reference proteome</keyword>
<dbReference type="PROSITE" id="PS00198">
    <property type="entry name" value="4FE4S_FER_1"/>
    <property type="match status" value="1"/>
</dbReference>
<name>A0ABM7X6B7_9BACT</name>
<reference evidence="10" key="1">
    <citation type="journal article" date="2022" name="Int. J. Syst. Evol. Microbiol.">
        <title>Anaeromyxobacter oryzae sp. nov., Anaeromyxobacter diazotrophicus sp. nov. and Anaeromyxobacter paludicola sp. nov., isolated from paddy soils.</title>
        <authorList>
            <person name="Itoh H."/>
            <person name="Xu Z."/>
            <person name="Mise K."/>
            <person name="Masuda Y."/>
            <person name="Ushijima N."/>
            <person name="Hayakawa C."/>
            <person name="Shiratori Y."/>
            <person name="Senoo K."/>
        </authorList>
    </citation>
    <scope>NUCLEOTIDE SEQUENCE [LARGE SCALE GENOMIC DNA]</scope>
    <source>
        <strain evidence="10">Red630</strain>
    </source>
</reference>
<evidence type="ECO:0000256" key="5">
    <source>
        <dbReference type="ARBA" id="ARBA00023004"/>
    </source>
</evidence>
<sequence length="322" mass="34791">MKLSRRNFLKVAGATSSAALVAPALARGAESHEEHIGAIVGADESSVLVDTTLCVGCRACEAACSEKNQLPAPPVGDKVLDKKRETGPTALTVVNRFDVDETGKELQQQPEGDATKRAQRFAKTQCMHCVAPGCASACPNRALDKKPNGPVTYDASRCMGCRYCMVACPFGVPKYEYEALAPRVVKCTFCADRQAQGLKPACTSVCPTGALTFGRRADMVAEARKRVYGNPDKYVQHIYGEHEAGGTNWLYISDVPFEKLAMKADVIDKPYPDLVKGALGVPPFVMTLWPPLLMGFYVFSNRRAANNAKHDAAHGDSEGHHE</sequence>
<dbReference type="InterPro" id="IPR006311">
    <property type="entry name" value="TAT_signal"/>
</dbReference>
<feature type="signal peptide" evidence="7">
    <location>
        <begin position="1"/>
        <end position="26"/>
    </location>
</feature>
<evidence type="ECO:0000256" key="3">
    <source>
        <dbReference type="ARBA" id="ARBA00022723"/>
    </source>
</evidence>
<dbReference type="InterPro" id="IPR051555">
    <property type="entry name" value="FDH_Electron_Transfer_Unit"/>
</dbReference>
<dbReference type="PROSITE" id="PS51318">
    <property type="entry name" value="TAT"/>
    <property type="match status" value="1"/>
</dbReference>
<evidence type="ECO:0000259" key="8">
    <source>
        <dbReference type="PROSITE" id="PS51379"/>
    </source>
</evidence>
<dbReference type="InterPro" id="IPR017896">
    <property type="entry name" value="4Fe4S_Fe-S-bd"/>
</dbReference>
<keyword evidence="2" id="KW-0004">4Fe-4S</keyword>
<gene>
    <name evidence="9" type="ORF">AMPC_04930</name>
</gene>
<evidence type="ECO:0000256" key="7">
    <source>
        <dbReference type="SAM" id="SignalP"/>
    </source>
</evidence>
<dbReference type="NCBIfam" id="TIGR01409">
    <property type="entry name" value="TAT_signal_seq"/>
    <property type="match status" value="1"/>
</dbReference>
<evidence type="ECO:0000256" key="4">
    <source>
        <dbReference type="ARBA" id="ARBA00022737"/>
    </source>
</evidence>
<dbReference type="RefSeq" id="WP_318654312.1">
    <property type="nucleotide sequence ID" value="NZ_AP025592.1"/>
</dbReference>
<evidence type="ECO:0000313" key="9">
    <source>
        <dbReference type="EMBL" id="BDG07380.1"/>
    </source>
</evidence>
<protein>
    <recommendedName>
        <fullName evidence="8">4Fe-4S ferredoxin-type domain-containing protein</fullName>
    </recommendedName>
</protein>
<dbReference type="EMBL" id="AP025592">
    <property type="protein sequence ID" value="BDG07380.1"/>
    <property type="molecule type" value="Genomic_DNA"/>
</dbReference>
<evidence type="ECO:0000313" key="10">
    <source>
        <dbReference type="Proteomes" id="UP001162734"/>
    </source>
</evidence>
<dbReference type="CDD" id="cd10561">
    <property type="entry name" value="HybA_like"/>
    <property type="match status" value="1"/>
</dbReference>
<comment type="subcellular location">
    <subcellularLocation>
        <location evidence="1">Cell envelope</location>
    </subcellularLocation>
</comment>
<dbReference type="InterPro" id="IPR019546">
    <property type="entry name" value="TAT_signal_bac_arc"/>
</dbReference>